<dbReference type="Proteomes" id="UP001064971">
    <property type="component" value="Chromosome"/>
</dbReference>
<sequence length="226" mass="23749">MSLPPALAELVAYFEPLSTVRRDFRGAVTLHTPGVNVLALNATYLPDADQGRLPLVRAWHHAQDMPALVASAGESAGGEEVAALRVGEYHPTGTEFTGDVGVIRVEQVGRLHLPVWAATLAEAYGTPEWASALSRHLAAWLEGERDVTLLLAYAGSEEVGALLWRAMPGGGGTAHLWGTLDPAADAPLLDTAHALGGGLWASLPDHSPLGVQDETVITFSLLDGEG</sequence>
<protein>
    <submittedName>
        <fullName evidence="1">Uncharacterized protein</fullName>
    </submittedName>
</protein>
<gene>
    <name evidence="1" type="ORF">DAETH_10120</name>
</gene>
<dbReference type="RefSeq" id="WP_264776832.1">
    <property type="nucleotide sequence ID" value="NZ_AP026560.1"/>
</dbReference>
<organism evidence="1 2">
    <name type="scientific">Deinococcus aetherius</name>
    <dbReference type="NCBI Taxonomy" id="200252"/>
    <lineage>
        <taxon>Bacteria</taxon>
        <taxon>Thermotogati</taxon>
        <taxon>Deinococcota</taxon>
        <taxon>Deinococci</taxon>
        <taxon>Deinococcales</taxon>
        <taxon>Deinococcaceae</taxon>
        <taxon>Deinococcus</taxon>
    </lineage>
</organism>
<reference evidence="1" key="1">
    <citation type="submission" date="2022-07" db="EMBL/GenBank/DDBJ databases">
        <title>Complete Genome Sequence of the Radioresistant Bacterium Deinococcus aetherius ST0316, Isolated from the Air Dust collected in Lower Stratosphere above Japan.</title>
        <authorList>
            <person name="Satoh K."/>
            <person name="Hagiwara K."/>
            <person name="Katsumata K."/>
            <person name="Kubo A."/>
            <person name="Yokobori S."/>
            <person name="Yamagishi A."/>
            <person name="Oono Y."/>
            <person name="Narumi I."/>
        </authorList>
    </citation>
    <scope>NUCLEOTIDE SEQUENCE</scope>
    <source>
        <strain evidence="1">ST0316</strain>
    </source>
</reference>
<evidence type="ECO:0000313" key="2">
    <source>
        <dbReference type="Proteomes" id="UP001064971"/>
    </source>
</evidence>
<accession>A0ABM8AB94</accession>
<evidence type="ECO:0000313" key="1">
    <source>
        <dbReference type="EMBL" id="BDP41043.1"/>
    </source>
</evidence>
<keyword evidence="2" id="KW-1185">Reference proteome</keyword>
<name>A0ABM8AB94_9DEIO</name>
<proteinExistence type="predicted"/>
<dbReference type="EMBL" id="AP026560">
    <property type="protein sequence ID" value="BDP41043.1"/>
    <property type="molecule type" value="Genomic_DNA"/>
</dbReference>